<feature type="binding site" evidence="4">
    <location>
        <begin position="140"/>
        <end position="148"/>
    </location>
    <ligand>
        <name>ATP</name>
        <dbReference type="ChEBI" id="CHEBI:30616"/>
    </ligand>
</feature>
<dbReference type="NCBIfam" id="TIGR02727">
    <property type="entry name" value="MTHFS_bact"/>
    <property type="match status" value="1"/>
</dbReference>
<dbReference type="RefSeq" id="WP_106001541.1">
    <property type="nucleotide sequence ID" value="NZ_CP027527.1"/>
</dbReference>
<evidence type="ECO:0000256" key="3">
    <source>
        <dbReference type="ARBA" id="ARBA00022840"/>
    </source>
</evidence>
<dbReference type="InterPro" id="IPR024185">
    <property type="entry name" value="FTHF_cligase-like_sf"/>
</dbReference>
<dbReference type="GO" id="GO:0046872">
    <property type="term" value="F:metal ion binding"/>
    <property type="evidence" value="ECO:0007669"/>
    <property type="project" value="UniProtKB-KW"/>
</dbReference>
<proteinExistence type="inferred from homology"/>
<dbReference type="PANTHER" id="PTHR23407:SF1">
    <property type="entry name" value="5-FORMYLTETRAHYDROFOLATE CYCLO-LIGASE"/>
    <property type="match status" value="1"/>
</dbReference>
<keyword evidence="5" id="KW-0479">Metal-binding</keyword>
<dbReference type="PANTHER" id="PTHR23407">
    <property type="entry name" value="ATPASE INHIBITOR/5-FORMYLTETRAHYDROFOLATE CYCLO-LIGASE"/>
    <property type="match status" value="1"/>
</dbReference>
<dbReference type="GO" id="GO:0009396">
    <property type="term" value="P:folic acid-containing compound biosynthetic process"/>
    <property type="evidence" value="ECO:0007669"/>
    <property type="project" value="TreeGrafter"/>
</dbReference>
<dbReference type="GO" id="GO:0035999">
    <property type="term" value="P:tetrahydrofolate interconversion"/>
    <property type="evidence" value="ECO:0007669"/>
    <property type="project" value="TreeGrafter"/>
</dbReference>
<dbReference type="Gene3D" id="3.40.50.10420">
    <property type="entry name" value="NagB/RpiA/CoA transferase-like"/>
    <property type="match status" value="1"/>
</dbReference>
<feature type="binding site" evidence="4">
    <location>
        <position position="65"/>
    </location>
    <ligand>
        <name>substrate</name>
    </ligand>
</feature>
<comment type="similarity">
    <text evidence="1 5">Belongs to the 5-formyltetrahydrofolate cyclo-ligase family.</text>
</comment>
<dbReference type="InterPro" id="IPR037171">
    <property type="entry name" value="NagB/RpiA_transferase-like"/>
</dbReference>
<dbReference type="AlphaFoldDB" id="A4TWG6"/>
<dbReference type="SUPFAM" id="SSF100950">
    <property type="entry name" value="NagB/RpiA/CoA transferase-like"/>
    <property type="match status" value="1"/>
</dbReference>
<feature type="binding site" evidence="4">
    <location>
        <begin position="15"/>
        <end position="19"/>
    </location>
    <ligand>
        <name>ATP</name>
        <dbReference type="ChEBI" id="CHEBI:30616"/>
    </ligand>
</feature>
<organism evidence="6">
    <name type="scientific">Magnetospirillum gryphiswaldense</name>
    <dbReference type="NCBI Taxonomy" id="55518"/>
    <lineage>
        <taxon>Bacteria</taxon>
        <taxon>Pseudomonadati</taxon>
        <taxon>Pseudomonadota</taxon>
        <taxon>Alphaproteobacteria</taxon>
        <taxon>Rhodospirillales</taxon>
        <taxon>Rhodospirillaceae</taxon>
        <taxon>Magnetospirillum</taxon>
    </lineage>
</organism>
<dbReference type="EC" id="6.3.3.2" evidence="5"/>
<keyword evidence="5" id="KW-0460">Magnesium</keyword>
<gene>
    <name evidence="6" type="ORF">MGR_3760</name>
</gene>
<dbReference type="EMBL" id="CU459003">
    <property type="protein sequence ID" value="CAM74973.1"/>
    <property type="molecule type" value="Genomic_DNA"/>
</dbReference>
<reference evidence="6" key="1">
    <citation type="journal article" date="2007" name="J. Bacteriol.">
        <title>Comparative genome analysis of four magnetotactic bacteria reveals a complex set of group-specific genes implicated in magnetosome biomineralization and function.</title>
        <authorList>
            <person name="Richter M."/>
            <person name="Kube M."/>
            <person name="Bazylinski D.A."/>
            <person name="Lombardot T."/>
            <person name="Gloeckner F.O."/>
            <person name="Reinhardt R."/>
            <person name="Schueler D."/>
        </authorList>
    </citation>
    <scope>NUCLEOTIDE SEQUENCE</scope>
    <source>
        <strain evidence="6">MSR-1</strain>
    </source>
</reference>
<dbReference type="GO" id="GO:0030272">
    <property type="term" value="F:5-formyltetrahydrofolate cyclo-ligase activity"/>
    <property type="evidence" value="ECO:0007669"/>
    <property type="project" value="UniProtKB-EC"/>
</dbReference>
<comment type="cofactor">
    <cofactor evidence="5">
        <name>Mg(2+)</name>
        <dbReference type="ChEBI" id="CHEBI:18420"/>
    </cofactor>
</comment>
<sequence length="200" mass="21224">MTASHDPHPELTAAKAQARAHAVAVRRLAHADYGKLAAEKLAIHLDCIPFAVGTVVAGYWPMGDEIDPLPLLEALGGRGCTLALPVVSARGQPLTFRAWSMGEALEPGPHGTNHPLAVAPMLIPQVLLLPLLAFDAAGYRLGYGGGYYDRTLDQLRRQSHVTAIGVAFAAQRVGAVPRGPHDQTLDLILTENGPLQLENA</sequence>
<dbReference type="GO" id="GO:0005524">
    <property type="term" value="F:ATP binding"/>
    <property type="evidence" value="ECO:0007669"/>
    <property type="project" value="UniProtKB-KW"/>
</dbReference>
<name>A4TWG6_9PROT</name>
<protein>
    <recommendedName>
        <fullName evidence="5">5-formyltetrahydrofolate cyclo-ligase</fullName>
        <ecNumber evidence="5">6.3.3.2</ecNumber>
    </recommendedName>
</protein>
<evidence type="ECO:0000256" key="4">
    <source>
        <dbReference type="PIRSR" id="PIRSR006806-1"/>
    </source>
</evidence>
<evidence type="ECO:0000256" key="2">
    <source>
        <dbReference type="ARBA" id="ARBA00022741"/>
    </source>
</evidence>
<evidence type="ECO:0000313" key="6">
    <source>
        <dbReference type="EMBL" id="CAM74973.1"/>
    </source>
</evidence>
<evidence type="ECO:0000256" key="1">
    <source>
        <dbReference type="ARBA" id="ARBA00010638"/>
    </source>
</evidence>
<keyword evidence="6" id="KW-0436">Ligase</keyword>
<keyword evidence="2 4" id="KW-0547">Nucleotide-binding</keyword>
<comment type="catalytic activity">
    <reaction evidence="5">
        <text>(6S)-5-formyl-5,6,7,8-tetrahydrofolate + ATP = (6R)-5,10-methenyltetrahydrofolate + ADP + phosphate</text>
        <dbReference type="Rhea" id="RHEA:10488"/>
        <dbReference type="ChEBI" id="CHEBI:30616"/>
        <dbReference type="ChEBI" id="CHEBI:43474"/>
        <dbReference type="ChEBI" id="CHEBI:57455"/>
        <dbReference type="ChEBI" id="CHEBI:57457"/>
        <dbReference type="ChEBI" id="CHEBI:456216"/>
        <dbReference type="EC" id="6.3.3.2"/>
    </reaction>
</comment>
<dbReference type="InterPro" id="IPR002698">
    <property type="entry name" value="FTHF_cligase"/>
</dbReference>
<dbReference type="Pfam" id="PF01812">
    <property type="entry name" value="5-FTHF_cyc-lig"/>
    <property type="match status" value="1"/>
</dbReference>
<dbReference type="PIRSF" id="PIRSF006806">
    <property type="entry name" value="FTHF_cligase"/>
    <property type="match status" value="1"/>
</dbReference>
<accession>A4TWG6</accession>
<evidence type="ECO:0000256" key="5">
    <source>
        <dbReference type="RuleBase" id="RU361279"/>
    </source>
</evidence>
<keyword evidence="3 4" id="KW-0067">ATP-binding</keyword>